<feature type="domain" description="DUF4130" evidence="1">
    <location>
        <begin position="89"/>
        <end position="248"/>
    </location>
</feature>
<dbReference type="InterPro" id="IPR025404">
    <property type="entry name" value="DUF4130"/>
</dbReference>
<evidence type="ECO:0000259" key="1">
    <source>
        <dbReference type="Pfam" id="PF13566"/>
    </source>
</evidence>
<dbReference type="KEGG" id="paa:Paes_0321"/>
<dbReference type="HOGENOM" id="CLU_068835_1_0_10"/>
<dbReference type="Proteomes" id="UP000002725">
    <property type="component" value="Chromosome"/>
</dbReference>
<sequence>MNDAALFKNLYRYDGSTEGLLSAVSHILRHEEDPESIELRQQEGTLFSEGVFIATDPVRADELIERFSKRFPHNARDLLYCIYAEREGMETPLLHYIHLVARHGAGVRAYLTHPDVHAVQSLAKKVGREVHRFKGLLRFSMLEDGSYLAQMEPDFNIIQPVSRFFTRRLGDQNWFIYDVKRSLVSRWDRSALEFGTLESFHTPEFSAEEHEVRALWKTFFRHVSIPDRKNERLQKSNMPMKYWKYLIEKS</sequence>
<dbReference type="STRING" id="290512.Paes_0321"/>
<gene>
    <name evidence="2" type="ordered locus">Paes_0321</name>
</gene>
<dbReference type="InterPro" id="IPR023875">
    <property type="entry name" value="DNA_repair_put"/>
</dbReference>
<dbReference type="NCBIfam" id="TIGR03915">
    <property type="entry name" value="SAM_7_link_chp"/>
    <property type="match status" value="1"/>
</dbReference>
<dbReference type="eggNOG" id="COG1573">
    <property type="taxonomic scope" value="Bacteria"/>
</dbReference>
<organism evidence="2 3">
    <name type="scientific">Prosthecochloris aestuarii (strain DSM 271 / SK 413)</name>
    <dbReference type="NCBI Taxonomy" id="290512"/>
    <lineage>
        <taxon>Bacteria</taxon>
        <taxon>Pseudomonadati</taxon>
        <taxon>Chlorobiota</taxon>
        <taxon>Chlorobiia</taxon>
        <taxon>Chlorobiales</taxon>
        <taxon>Chlorobiaceae</taxon>
        <taxon>Prosthecochloris</taxon>
    </lineage>
</organism>
<dbReference type="Pfam" id="PF13566">
    <property type="entry name" value="DUF4130"/>
    <property type="match status" value="1"/>
</dbReference>
<proteinExistence type="predicted"/>
<reference evidence="2" key="1">
    <citation type="submission" date="2008-06" db="EMBL/GenBank/DDBJ databases">
        <title>Complete sequence of chromosome of Prosthecochloris aestuarii DSM 271.</title>
        <authorList>
            <consortium name="US DOE Joint Genome Institute"/>
            <person name="Lucas S."/>
            <person name="Copeland A."/>
            <person name="Lapidus A."/>
            <person name="Glavina del Rio T."/>
            <person name="Dalin E."/>
            <person name="Tice H."/>
            <person name="Bruce D."/>
            <person name="Goodwin L."/>
            <person name="Pitluck S."/>
            <person name="Schmutz J."/>
            <person name="Larimer F."/>
            <person name="Land M."/>
            <person name="Hauser L."/>
            <person name="Kyrpides N."/>
            <person name="Anderson I."/>
            <person name="Liu Z."/>
            <person name="Li T."/>
            <person name="Zhao F."/>
            <person name="Overmann J."/>
            <person name="Bryant D.A."/>
            <person name="Richardson P."/>
        </authorList>
    </citation>
    <scope>NUCLEOTIDE SEQUENCE [LARGE SCALE GENOMIC DNA]</scope>
    <source>
        <strain evidence="2">DSM 271</strain>
    </source>
</reference>
<dbReference type="AlphaFoldDB" id="B4S4D0"/>
<name>B4S4D0_PROA2</name>
<evidence type="ECO:0000313" key="3">
    <source>
        <dbReference type="Proteomes" id="UP000002725"/>
    </source>
</evidence>
<dbReference type="RefSeq" id="WP_012504915.1">
    <property type="nucleotide sequence ID" value="NC_011059.1"/>
</dbReference>
<protein>
    <recommendedName>
        <fullName evidence="1">DUF4130 domain-containing protein</fullName>
    </recommendedName>
</protein>
<keyword evidence="3" id="KW-1185">Reference proteome</keyword>
<accession>B4S4D0</accession>
<dbReference type="EMBL" id="CP001108">
    <property type="protein sequence ID" value="ACF45378.1"/>
    <property type="molecule type" value="Genomic_DNA"/>
</dbReference>
<evidence type="ECO:0000313" key="2">
    <source>
        <dbReference type="EMBL" id="ACF45378.1"/>
    </source>
</evidence>